<dbReference type="Gene3D" id="3.40.50.410">
    <property type="entry name" value="von Willebrand factor, type A domain"/>
    <property type="match status" value="1"/>
</dbReference>
<sequence>MVNCGTLCHRDRIRDEERFLKIFARNENGTMTIFACFMILMMLMVGGIGVDLMRNEMERTRLQAVSDRAVLAAADLDQTLDPEAVVRDYFVKSGMGDYVSNVTVVEGLNFRTVNVDATTTMNTQFMNMVGVDTLVVPAASQAQEKVNKVEISLVLDVSGSMKNGTKMADMQAAAGEFIDEVLKPKNRDLVSVSLIPYSQHVNAGPKIYDQMPNIVTTHDYSHCVEFTDADFQTANFERNKTYAQMQHYQWNWYSIESGSQLNTVYDTVCPRNDYEEIRPFSQNASQLKAQINAMKPRAGTQIFIGMKWAASMLDPSFRSMTADLSTAGHVDAAFSDRPAAYTDDETLKTVVLMTDGQNSKANRIYDAYYTTNDADIGTPRHYTHWEEYNLQYYLWNNVSSSNHTQYYYNKYTEAKGDALLKNICDAAKAREIIVWTIGFEVLDHGATVMEDCASSPSHFFRVAGSEQIKEAFGAIAGQINQLRLTQ</sequence>
<evidence type="ECO:0000259" key="2">
    <source>
        <dbReference type="Pfam" id="PF13400"/>
    </source>
</evidence>
<evidence type="ECO:0000256" key="1">
    <source>
        <dbReference type="SAM" id="Phobius"/>
    </source>
</evidence>
<dbReference type="AlphaFoldDB" id="A0A927D455"/>
<feature type="domain" description="Putative Flp pilus-assembly TadG-like N-terminal" evidence="2">
    <location>
        <begin position="29"/>
        <end position="74"/>
    </location>
</feature>
<keyword evidence="1" id="KW-0472">Membrane</keyword>
<dbReference type="Proteomes" id="UP000635142">
    <property type="component" value="Unassembled WGS sequence"/>
</dbReference>
<dbReference type="SUPFAM" id="SSF53300">
    <property type="entry name" value="vWA-like"/>
    <property type="match status" value="1"/>
</dbReference>
<proteinExistence type="predicted"/>
<dbReference type="EMBL" id="JACTAG010000001">
    <property type="protein sequence ID" value="MBD3662506.1"/>
    <property type="molecule type" value="Genomic_DNA"/>
</dbReference>
<organism evidence="3 4">
    <name type="scientific">Sulfitobacter aestuariivivens</name>
    <dbReference type="NCBI Taxonomy" id="2766981"/>
    <lineage>
        <taxon>Bacteria</taxon>
        <taxon>Pseudomonadati</taxon>
        <taxon>Pseudomonadota</taxon>
        <taxon>Alphaproteobacteria</taxon>
        <taxon>Rhodobacterales</taxon>
        <taxon>Roseobacteraceae</taxon>
        <taxon>Sulfitobacter</taxon>
    </lineage>
</organism>
<comment type="caution">
    <text evidence="3">The sequence shown here is derived from an EMBL/GenBank/DDBJ whole genome shotgun (WGS) entry which is preliminary data.</text>
</comment>
<dbReference type="Pfam" id="PF13400">
    <property type="entry name" value="Tad"/>
    <property type="match status" value="1"/>
</dbReference>
<name>A0A927D455_9RHOB</name>
<dbReference type="InterPro" id="IPR036465">
    <property type="entry name" value="vWFA_dom_sf"/>
</dbReference>
<keyword evidence="1" id="KW-1133">Transmembrane helix</keyword>
<keyword evidence="1" id="KW-0812">Transmembrane</keyword>
<protein>
    <recommendedName>
        <fullName evidence="2">Putative Flp pilus-assembly TadG-like N-terminal domain-containing protein</fullName>
    </recommendedName>
</protein>
<reference evidence="3" key="1">
    <citation type="submission" date="2020-08" db="EMBL/GenBank/DDBJ databases">
        <title>Sulfitobacter aestuariivivens sp. nov., isolated from a tidal flat.</title>
        <authorList>
            <person name="Park S."/>
            <person name="Yoon J.-H."/>
        </authorList>
    </citation>
    <scope>NUCLEOTIDE SEQUENCE</scope>
    <source>
        <strain evidence="3">TSTF-M16</strain>
    </source>
</reference>
<evidence type="ECO:0000313" key="3">
    <source>
        <dbReference type="EMBL" id="MBD3662506.1"/>
    </source>
</evidence>
<evidence type="ECO:0000313" key="4">
    <source>
        <dbReference type="Proteomes" id="UP000635142"/>
    </source>
</evidence>
<gene>
    <name evidence="3" type="ORF">H9Q16_01070</name>
</gene>
<accession>A0A927D455</accession>
<dbReference type="InterPro" id="IPR028087">
    <property type="entry name" value="Tad_N"/>
</dbReference>
<keyword evidence="4" id="KW-1185">Reference proteome</keyword>
<feature type="transmembrane region" description="Helical" evidence="1">
    <location>
        <begin position="31"/>
        <end position="53"/>
    </location>
</feature>